<accession>A0A0A9DXF1</accession>
<reference evidence="1" key="1">
    <citation type="submission" date="2014-09" db="EMBL/GenBank/DDBJ databases">
        <authorList>
            <person name="Magalhaes I.L.F."/>
            <person name="Oliveira U."/>
            <person name="Santos F.R."/>
            <person name="Vidigal T.H.D.A."/>
            <person name="Brescovit A.D."/>
            <person name="Santos A.J."/>
        </authorList>
    </citation>
    <scope>NUCLEOTIDE SEQUENCE</scope>
    <source>
        <tissue evidence="1">Shoot tissue taken approximately 20 cm above the soil surface</tissue>
    </source>
</reference>
<proteinExistence type="predicted"/>
<organism evidence="1">
    <name type="scientific">Arundo donax</name>
    <name type="common">Giant reed</name>
    <name type="synonym">Donax arundinaceus</name>
    <dbReference type="NCBI Taxonomy" id="35708"/>
    <lineage>
        <taxon>Eukaryota</taxon>
        <taxon>Viridiplantae</taxon>
        <taxon>Streptophyta</taxon>
        <taxon>Embryophyta</taxon>
        <taxon>Tracheophyta</taxon>
        <taxon>Spermatophyta</taxon>
        <taxon>Magnoliopsida</taxon>
        <taxon>Liliopsida</taxon>
        <taxon>Poales</taxon>
        <taxon>Poaceae</taxon>
        <taxon>PACMAD clade</taxon>
        <taxon>Arundinoideae</taxon>
        <taxon>Arundineae</taxon>
        <taxon>Arundo</taxon>
    </lineage>
</organism>
<protein>
    <submittedName>
        <fullName evidence="1">Uncharacterized protein</fullName>
    </submittedName>
</protein>
<reference evidence="1" key="2">
    <citation type="journal article" date="2015" name="Data Brief">
        <title>Shoot transcriptome of the giant reed, Arundo donax.</title>
        <authorList>
            <person name="Barrero R.A."/>
            <person name="Guerrero F.D."/>
            <person name="Moolhuijzen P."/>
            <person name="Goolsby J.A."/>
            <person name="Tidwell J."/>
            <person name="Bellgard S.E."/>
            <person name="Bellgard M.I."/>
        </authorList>
    </citation>
    <scope>NUCLEOTIDE SEQUENCE</scope>
    <source>
        <tissue evidence="1">Shoot tissue taken approximately 20 cm above the soil surface</tissue>
    </source>
</reference>
<name>A0A0A9DXF1_ARUDO</name>
<sequence>MVLETYCELVHLIVSGQLTKCGTIYTGKRHDWVTRRGRKTQTIIISSAFVSPTRRGSRCVPEILGQCQAKIKNHEKNSSYC</sequence>
<evidence type="ECO:0000313" key="1">
    <source>
        <dbReference type="EMBL" id="JAD88437.1"/>
    </source>
</evidence>
<dbReference type="AlphaFoldDB" id="A0A0A9DXF1"/>
<dbReference type="EMBL" id="GBRH01209458">
    <property type="protein sequence ID" value="JAD88437.1"/>
    <property type="molecule type" value="Transcribed_RNA"/>
</dbReference>